<dbReference type="InterPro" id="IPR030678">
    <property type="entry name" value="Peptide/Ni-bd"/>
</dbReference>
<keyword evidence="8" id="KW-1185">Reference proteome</keyword>
<feature type="domain" description="Solute-binding protein family 5" evidence="6">
    <location>
        <begin position="73"/>
        <end position="419"/>
    </location>
</feature>
<feature type="signal peptide" evidence="5">
    <location>
        <begin position="1"/>
        <end position="25"/>
    </location>
</feature>
<dbReference type="Pfam" id="PF00496">
    <property type="entry name" value="SBP_bac_5"/>
    <property type="match status" value="1"/>
</dbReference>
<organism evidence="7 8">
    <name type="scientific">Rhizobium puerariae</name>
    <dbReference type="NCBI Taxonomy" id="1585791"/>
    <lineage>
        <taxon>Bacteria</taxon>
        <taxon>Pseudomonadati</taxon>
        <taxon>Pseudomonadota</taxon>
        <taxon>Alphaproteobacteria</taxon>
        <taxon>Hyphomicrobiales</taxon>
        <taxon>Rhizobiaceae</taxon>
        <taxon>Rhizobium/Agrobacterium group</taxon>
        <taxon>Rhizobium</taxon>
    </lineage>
</organism>
<reference evidence="7 8" key="1">
    <citation type="submission" date="2024-09" db="EMBL/GenBank/DDBJ databases">
        <authorList>
            <person name="Sun Q."/>
            <person name="Mori K."/>
        </authorList>
    </citation>
    <scope>NUCLEOTIDE SEQUENCE [LARGE SCALE GENOMIC DNA]</scope>
    <source>
        <strain evidence="7 8">TBRC 4938</strain>
    </source>
</reference>
<dbReference type="SUPFAM" id="SSF53850">
    <property type="entry name" value="Periplasmic binding protein-like II"/>
    <property type="match status" value="1"/>
</dbReference>
<comment type="similarity">
    <text evidence="2">Belongs to the bacterial solute-binding protein 5 family.</text>
</comment>
<dbReference type="PIRSF" id="PIRSF002741">
    <property type="entry name" value="MppA"/>
    <property type="match status" value="1"/>
</dbReference>
<dbReference type="Gene3D" id="3.40.190.10">
    <property type="entry name" value="Periplasmic binding protein-like II"/>
    <property type="match status" value="1"/>
</dbReference>
<dbReference type="Proteomes" id="UP001589692">
    <property type="component" value="Unassembled WGS sequence"/>
</dbReference>
<keyword evidence="3" id="KW-0813">Transport</keyword>
<evidence type="ECO:0000313" key="7">
    <source>
        <dbReference type="EMBL" id="MFB9950578.1"/>
    </source>
</evidence>
<feature type="chain" id="PRO_5046515755" evidence="5">
    <location>
        <begin position="26"/>
        <end position="509"/>
    </location>
</feature>
<evidence type="ECO:0000313" key="8">
    <source>
        <dbReference type="Proteomes" id="UP001589692"/>
    </source>
</evidence>
<sequence>MNITRRSILLGAAAMPFLNVAAALAQPADRKIIFGLSTYPANIHPWLHAGTAAATVKFAIHRSLLGYDAKGNLKGELAESWNYEGEGKWLFKLRTATWHDGSPVTAEDIRWNIETAAAPKSTAVMAAQMRTISNIEVVDDKTIRLTTAKPIRTLPLTFASTYFQMVKKDSITDTVPGIGAGPFKFSKDERGVAMEVEPYSDYYEAGLPVNKGVRFVAYADENLRVSALEAGEVDVIEFVAWSAMDRLSKEPAVKMDHVDSGQFMYLVFNADVKPFNDPRVRRAIAHAIRRQEVVDAVFFGQGGPLESLPIPSNSPIYDPAEDHVFNYDPEKAKALLAEAGYPNGFKTKILSTAQYAMHRDTGLVVQQHLAEIGIEAEMVLPDWPTRVGMGDRGEYEIAVGGLAFSSNDPDGMSDGYSSKLAPSNLRSWNMVIPGVDEALEEGRSEFDPAKQKEIYARFKKLVIENVPIVPLTWRRQSYGMRANVTGFTNMPGALTNYSGKTLLTTKLEG</sequence>
<dbReference type="PANTHER" id="PTHR30290:SF9">
    <property type="entry name" value="OLIGOPEPTIDE-BINDING PROTEIN APPA"/>
    <property type="match status" value="1"/>
</dbReference>
<evidence type="ECO:0000256" key="3">
    <source>
        <dbReference type="ARBA" id="ARBA00022448"/>
    </source>
</evidence>
<evidence type="ECO:0000256" key="4">
    <source>
        <dbReference type="ARBA" id="ARBA00022729"/>
    </source>
</evidence>
<keyword evidence="4 5" id="KW-0732">Signal</keyword>
<dbReference type="RefSeq" id="WP_377263154.1">
    <property type="nucleotide sequence ID" value="NZ_JBHMAA010000018.1"/>
</dbReference>
<protein>
    <submittedName>
        <fullName evidence="7">ABC transporter substrate-binding protein</fullName>
    </submittedName>
</protein>
<accession>A0ABV6ALK4</accession>
<gene>
    <name evidence="7" type="ORF">ACFFP0_17130</name>
</gene>
<dbReference type="Gene3D" id="3.10.105.10">
    <property type="entry name" value="Dipeptide-binding Protein, Domain 3"/>
    <property type="match status" value="1"/>
</dbReference>
<dbReference type="PANTHER" id="PTHR30290">
    <property type="entry name" value="PERIPLASMIC BINDING COMPONENT OF ABC TRANSPORTER"/>
    <property type="match status" value="1"/>
</dbReference>
<evidence type="ECO:0000256" key="5">
    <source>
        <dbReference type="SAM" id="SignalP"/>
    </source>
</evidence>
<evidence type="ECO:0000256" key="1">
    <source>
        <dbReference type="ARBA" id="ARBA00004418"/>
    </source>
</evidence>
<comment type="subcellular location">
    <subcellularLocation>
        <location evidence="1">Periplasm</location>
    </subcellularLocation>
</comment>
<dbReference type="EMBL" id="JBHMAA010000018">
    <property type="protein sequence ID" value="MFB9950578.1"/>
    <property type="molecule type" value="Genomic_DNA"/>
</dbReference>
<evidence type="ECO:0000256" key="2">
    <source>
        <dbReference type="ARBA" id="ARBA00005695"/>
    </source>
</evidence>
<dbReference type="InterPro" id="IPR039424">
    <property type="entry name" value="SBP_5"/>
</dbReference>
<dbReference type="Gene3D" id="3.90.76.10">
    <property type="entry name" value="Dipeptide-binding Protein, Domain 1"/>
    <property type="match status" value="1"/>
</dbReference>
<proteinExistence type="inferred from homology"/>
<name>A0ABV6ALK4_9HYPH</name>
<comment type="caution">
    <text evidence="7">The sequence shown here is derived from an EMBL/GenBank/DDBJ whole genome shotgun (WGS) entry which is preliminary data.</text>
</comment>
<dbReference type="InterPro" id="IPR000914">
    <property type="entry name" value="SBP_5_dom"/>
</dbReference>
<evidence type="ECO:0000259" key="6">
    <source>
        <dbReference type="Pfam" id="PF00496"/>
    </source>
</evidence>